<sequence>MNYENETLGTLLSDPRIALIAADAIRNRDLKQEPLWNKTLLQLKTEHFFSGEIARGFDRLFRAAETCAWYYPLYSEEECAELPARRGTNIVRLPSDDPAADARPFILLVPGGGFVNVWNLTEGWPIAEQFNRLGYHVFVLTYQVDGSEKLLEKNLEDFARALQLIRDHAESFRVQPDRYITCGFSAGGYLISLWNTGKGYPAFGLPKPQAVFPVYPFVSPKLDVSGDCPESDTEEDQQEDLRLYGCSVWEAIRMDYEIPEHAEGFPPCALFLAAGDELVSPEHSRVLAAALEKLGIPCRLEIGPEGGHGFADGSGMCMAGWPERAVRWFESLPEQKG</sequence>
<dbReference type="Pfam" id="PF20434">
    <property type="entry name" value="BD-FAE"/>
    <property type="match status" value="1"/>
</dbReference>
<dbReference type="SUPFAM" id="SSF53474">
    <property type="entry name" value="alpha/beta-Hydrolases"/>
    <property type="match status" value="1"/>
</dbReference>
<feature type="domain" description="BD-FAE-like" evidence="2">
    <location>
        <begin position="101"/>
        <end position="196"/>
    </location>
</feature>
<keyword evidence="1" id="KW-0378">Hydrolase</keyword>
<organism evidence="3">
    <name type="scientific">uncultured bacterium Contig15</name>
    <dbReference type="NCBI Taxonomy" id="1393441"/>
    <lineage>
        <taxon>Bacteria</taxon>
        <taxon>environmental samples</taxon>
    </lineage>
</organism>
<dbReference type="GO" id="GO:0016787">
    <property type="term" value="F:hydrolase activity"/>
    <property type="evidence" value="ECO:0007669"/>
    <property type="project" value="UniProtKB-KW"/>
</dbReference>
<name>W0FM70_9BACT</name>
<dbReference type="AlphaFoldDB" id="W0FM70"/>
<dbReference type="InterPro" id="IPR029058">
    <property type="entry name" value="AB_hydrolase_fold"/>
</dbReference>
<dbReference type="Gene3D" id="3.40.50.1820">
    <property type="entry name" value="alpha/beta hydrolase"/>
    <property type="match status" value="1"/>
</dbReference>
<evidence type="ECO:0000259" key="2">
    <source>
        <dbReference type="Pfam" id="PF20434"/>
    </source>
</evidence>
<dbReference type="InterPro" id="IPR050300">
    <property type="entry name" value="GDXG_lipolytic_enzyme"/>
</dbReference>
<protein>
    <submittedName>
        <fullName evidence="3">Acetyl esterase family enzyme</fullName>
    </submittedName>
</protein>
<evidence type="ECO:0000256" key="1">
    <source>
        <dbReference type="ARBA" id="ARBA00022801"/>
    </source>
</evidence>
<dbReference type="EMBL" id="KC246777">
    <property type="protein sequence ID" value="AHF23867.1"/>
    <property type="molecule type" value="Genomic_DNA"/>
</dbReference>
<accession>W0FM70</accession>
<dbReference type="PANTHER" id="PTHR48081:SF6">
    <property type="entry name" value="PEPTIDASE S9 PROLYL OLIGOPEPTIDASE CATALYTIC DOMAIN-CONTAINING PROTEIN"/>
    <property type="match status" value="1"/>
</dbReference>
<dbReference type="PANTHER" id="PTHR48081">
    <property type="entry name" value="AB HYDROLASE SUPERFAMILY PROTEIN C4A8.06C"/>
    <property type="match status" value="1"/>
</dbReference>
<reference evidence="3" key="1">
    <citation type="journal article" date="2013" name="PLoS ONE">
        <title>Metagenomic insights into the carbohydrate-active enzymes carried by the microorganisms adhering to solid digesta in the rumen of cows.</title>
        <authorList>
            <person name="Wang L."/>
            <person name="Hatem A."/>
            <person name="Catalyurek U.V."/>
            <person name="Morrison M."/>
            <person name="Yu Z."/>
        </authorList>
    </citation>
    <scope>NUCLEOTIDE SEQUENCE</scope>
</reference>
<evidence type="ECO:0000313" key="3">
    <source>
        <dbReference type="EMBL" id="AHF23867.1"/>
    </source>
</evidence>
<dbReference type="InterPro" id="IPR049492">
    <property type="entry name" value="BD-FAE-like_dom"/>
</dbReference>
<proteinExistence type="predicted"/>